<name>B6IEF7_CAEBR</name>
<dbReference type="AlphaFoldDB" id="B6IEF7"/>
<accession>B6IEF7</accession>
<keyword evidence="1" id="KW-0812">Transmembrane</keyword>
<dbReference type="CTD" id="68919311"/>
<dbReference type="HOGENOM" id="CLU_2591936_0_0_1"/>
<dbReference type="KEGG" id="cbr:CBG_27862"/>
<dbReference type="RefSeq" id="XP_045097860.1">
    <property type="nucleotide sequence ID" value="XM_045240086.1"/>
</dbReference>
<keyword evidence="1" id="KW-0472">Membrane</keyword>
<keyword evidence="1" id="KW-1133">Transmembrane helix</keyword>
<gene>
    <name evidence="2" type="ORF">CBG27862</name>
    <name evidence="2" type="ORF">CBG_27862</name>
</gene>
<keyword evidence="3" id="KW-1185">Reference proteome</keyword>
<dbReference type="GeneID" id="68919311"/>
<evidence type="ECO:0000256" key="1">
    <source>
        <dbReference type="SAM" id="Phobius"/>
    </source>
</evidence>
<dbReference type="Proteomes" id="UP000008549">
    <property type="component" value="Unassembled WGS sequence"/>
</dbReference>
<evidence type="ECO:0000313" key="2">
    <source>
        <dbReference type="EMBL" id="CAR98287.1"/>
    </source>
</evidence>
<dbReference type="EMBL" id="HE601409">
    <property type="protein sequence ID" value="CAR98287.1"/>
    <property type="molecule type" value="Genomic_DNA"/>
</dbReference>
<proteinExistence type="predicted"/>
<reference evidence="2 3" key="1">
    <citation type="journal article" date="2003" name="PLoS Biol.">
        <title>The genome sequence of Caenorhabditis briggsae: a platform for comparative genomics.</title>
        <authorList>
            <person name="Stein L.D."/>
            <person name="Bao Z."/>
            <person name="Blasiar D."/>
            <person name="Blumenthal T."/>
            <person name="Brent M.R."/>
            <person name="Chen N."/>
            <person name="Chinwalla A."/>
            <person name="Clarke L."/>
            <person name="Clee C."/>
            <person name="Coghlan A."/>
            <person name="Coulson A."/>
            <person name="D'Eustachio P."/>
            <person name="Fitch D.H."/>
            <person name="Fulton L.A."/>
            <person name="Fulton R.E."/>
            <person name="Griffiths-Jones S."/>
            <person name="Harris T.W."/>
            <person name="Hillier L.W."/>
            <person name="Kamath R."/>
            <person name="Kuwabara P.E."/>
            <person name="Mardis E.R."/>
            <person name="Marra M.A."/>
            <person name="Miner T.L."/>
            <person name="Minx P."/>
            <person name="Mullikin J.C."/>
            <person name="Plumb R.W."/>
            <person name="Rogers J."/>
            <person name="Schein J.E."/>
            <person name="Sohrmann M."/>
            <person name="Spieth J."/>
            <person name="Stajich J.E."/>
            <person name="Wei C."/>
            <person name="Willey D."/>
            <person name="Wilson R.K."/>
            <person name="Durbin R."/>
            <person name="Waterston R.H."/>
        </authorList>
    </citation>
    <scope>NUCLEOTIDE SEQUENCE [LARGE SCALE GENOMIC DNA]</scope>
    <source>
        <strain evidence="2 3">AF16</strain>
    </source>
</reference>
<feature type="transmembrane region" description="Helical" evidence="1">
    <location>
        <begin position="25"/>
        <end position="54"/>
    </location>
</feature>
<protein>
    <submittedName>
        <fullName evidence="2">Protein CBG27862</fullName>
    </submittedName>
</protein>
<sequence>MFTVLILDFLFSTFSKKFQSFFLVYYIIILFSVAELFVFISSLVSCLVQFAAYVSSSKFLLKFPISTKRLINIQFQVQTV</sequence>
<organism evidence="2 3">
    <name type="scientific">Caenorhabditis briggsae</name>
    <dbReference type="NCBI Taxonomy" id="6238"/>
    <lineage>
        <taxon>Eukaryota</taxon>
        <taxon>Metazoa</taxon>
        <taxon>Ecdysozoa</taxon>
        <taxon>Nematoda</taxon>
        <taxon>Chromadorea</taxon>
        <taxon>Rhabditida</taxon>
        <taxon>Rhabditina</taxon>
        <taxon>Rhabditomorpha</taxon>
        <taxon>Rhabditoidea</taxon>
        <taxon>Rhabditidae</taxon>
        <taxon>Peloderinae</taxon>
        <taxon>Caenorhabditis</taxon>
    </lineage>
</organism>
<evidence type="ECO:0000313" key="3">
    <source>
        <dbReference type="Proteomes" id="UP000008549"/>
    </source>
</evidence>
<reference evidence="2 3" key="2">
    <citation type="journal article" date="2011" name="PLoS Genet.">
        <title>Caenorhabditis briggsae recombinant inbred line genotypes reveal inter-strain incompatibility and the evolution of recombination.</title>
        <authorList>
            <person name="Ross J.A."/>
            <person name="Koboldt D.C."/>
            <person name="Staisch J.E."/>
            <person name="Chamberlin H.M."/>
            <person name="Gupta B.P."/>
            <person name="Miller R.D."/>
            <person name="Baird S.E."/>
            <person name="Haag E.S."/>
        </authorList>
    </citation>
    <scope>NUCLEOTIDE SEQUENCE [LARGE SCALE GENOMIC DNA]</scope>
    <source>
        <strain evidence="2 3">AF16</strain>
    </source>
</reference>
<dbReference type="InParanoid" id="B6IEF7"/>